<evidence type="ECO:0000313" key="3">
    <source>
        <dbReference type="EMBL" id="KGN40036.1"/>
    </source>
</evidence>
<organism evidence="3 4">
    <name type="scientific">Knoellia aerolata DSM 18566</name>
    <dbReference type="NCBI Taxonomy" id="1385519"/>
    <lineage>
        <taxon>Bacteria</taxon>
        <taxon>Bacillati</taxon>
        <taxon>Actinomycetota</taxon>
        <taxon>Actinomycetes</taxon>
        <taxon>Micrococcales</taxon>
        <taxon>Intrasporangiaceae</taxon>
        <taxon>Knoellia</taxon>
    </lineage>
</organism>
<dbReference type="AlphaFoldDB" id="A0A0A0JWU1"/>
<name>A0A0A0JWU1_9MICO</name>
<evidence type="ECO:0000256" key="2">
    <source>
        <dbReference type="SAM" id="SignalP"/>
    </source>
</evidence>
<dbReference type="eggNOG" id="ENOG5033F69">
    <property type="taxonomic scope" value="Bacteria"/>
</dbReference>
<sequence length="132" mass="13372">MMLRGALVPGMIALPALAAAFWAYAGEHAALSALAGAATVFVILVVGLLGITAVVLGPAATSMAGAGVVYLGQLILIVTVVLVLRGVDWLDGRAFALSAIAQTLLMQVGQVVGYVRARHEIHPGSLDRGAAS</sequence>
<feature type="transmembrane region" description="Helical" evidence="1">
    <location>
        <begin position="68"/>
        <end position="87"/>
    </location>
</feature>
<proteinExistence type="predicted"/>
<evidence type="ECO:0000256" key="1">
    <source>
        <dbReference type="SAM" id="Phobius"/>
    </source>
</evidence>
<keyword evidence="4" id="KW-1185">Reference proteome</keyword>
<feature type="chain" id="PRO_5038945540" description="ATP synthase I" evidence="2">
    <location>
        <begin position="19"/>
        <end position="132"/>
    </location>
</feature>
<keyword evidence="2" id="KW-0732">Signal</keyword>
<feature type="signal peptide" evidence="2">
    <location>
        <begin position="1"/>
        <end position="18"/>
    </location>
</feature>
<keyword evidence="1" id="KW-1133">Transmembrane helix</keyword>
<gene>
    <name evidence="3" type="ORF">N801_16690</name>
</gene>
<feature type="transmembrane region" description="Helical" evidence="1">
    <location>
        <begin position="35"/>
        <end position="56"/>
    </location>
</feature>
<evidence type="ECO:0000313" key="4">
    <source>
        <dbReference type="Proteomes" id="UP000030013"/>
    </source>
</evidence>
<comment type="caution">
    <text evidence="3">The sequence shown here is derived from an EMBL/GenBank/DDBJ whole genome shotgun (WGS) entry which is preliminary data.</text>
</comment>
<dbReference type="EMBL" id="AVPL01000056">
    <property type="protein sequence ID" value="KGN40036.1"/>
    <property type="molecule type" value="Genomic_DNA"/>
</dbReference>
<reference evidence="3 4" key="1">
    <citation type="submission" date="2013-08" db="EMBL/GenBank/DDBJ databases">
        <title>The genome sequence of Knoellia aerolata.</title>
        <authorList>
            <person name="Zhu W."/>
            <person name="Wang G."/>
        </authorList>
    </citation>
    <scope>NUCLEOTIDE SEQUENCE [LARGE SCALE GENOMIC DNA]</scope>
    <source>
        <strain evidence="3 4">DSM 18566</strain>
    </source>
</reference>
<protein>
    <recommendedName>
        <fullName evidence="5">ATP synthase I</fullName>
    </recommendedName>
</protein>
<evidence type="ECO:0008006" key="5">
    <source>
        <dbReference type="Google" id="ProtNLM"/>
    </source>
</evidence>
<accession>A0A0A0JWU1</accession>
<dbReference type="STRING" id="1385519.N801_16690"/>
<keyword evidence="1" id="KW-0812">Transmembrane</keyword>
<keyword evidence="1" id="KW-0472">Membrane</keyword>
<dbReference type="Proteomes" id="UP000030013">
    <property type="component" value="Unassembled WGS sequence"/>
</dbReference>